<feature type="region of interest" description="Disordered" evidence="1">
    <location>
        <begin position="116"/>
        <end position="137"/>
    </location>
</feature>
<feature type="compositionally biased region" description="Polar residues" evidence="1">
    <location>
        <begin position="39"/>
        <end position="62"/>
    </location>
</feature>
<evidence type="ECO:0000256" key="1">
    <source>
        <dbReference type="SAM" id="MobiDB-lite"/>
    </source>
</evidence>
<evidence type="ECO:0000313" key="2">
    <source>
        <dbReference type="EMBL" id="KAJ1109419.1"/>
    </source>
</evidence>
<sequence length="230" mass="24294">MLVLGTRQEGMPGNPEGIPEGSGGSGGQRGTARGKAHTDCSTSRARSFGRHSSTGPTSSRTHATSRHHKRNLGNLGSFSGVSLVSLVAISRKNDPKAAYNWDPTGGWGCKAVAAEGGRGKGGSAGPKSQEFTAGGRSPPLAPCHSALPAALYRRLPCSFTHSLLPFCRHSAASSYRCCGRWRATGCWGLRVLPPACRVHRVSSRLSWLSGIAFSHSRCEPPGRDVWCVFV</sequence>
<dbReference type="Proteomes" id="UP001066276">
    <property type="component" value="Chromosome 9"/>
</dbReference>
<name>A0AAV7N2C7_PLEWA</name>
<evidence type="ECO:0000313" key="3">
    <source>
        <dbReference type="Proteomes" id="UP001066276"/>
    </source>
</evidence>
<dbReference type="AlphaFoldDB" id="A0AAV7N2C7"/>
<feature type="compositionally biased region" description="Gly residues" evidence="1">
    <location>
        <begin position="20"/>
        <end position="29"/>
    </location>
</feature>
<accession>A0AAV7N2C7</accession>
<feature type="region of interest" description="Disordered" evidence="1">
    <location>
        <begin position="1"/>
        <end position="74"/>
    </location>
</feature>
<proteinExistence type="predicted"/>
<gene>
    <name evidence="2" type="ORF">NDU88_006780</name>
</gene>
<comment type="caution">
    <text evidence="2">The sequence shown here is derived from an EMBL/GenBank/DDBJ whole genome shotgun (WGS) entry which is preliminary data.</text>
</comment>
<reference evidence="2" key="1">
    <citation type="journal article" date="2022" name="bioRxiv">
        <title>Sequencing and chromosome-scale assembly of the giantPleurodeles waltlgenome.</title>
        <authorList>
            <person name="Brown T."/>
            <person name="Elewa A."/>
            <person name="Iarovenko S."/>
            <person name="Subramanian E."/>
            <person name="Araus A.J."/>
            <person name="Petzold A."/>
            <person name="Susuki M."/>
            <person name="Suzuki K.-i.T."/>
            <person name="Hayashi T."/>
            <person name="Toyoda A."/>
            <person name="Oliveira C."/>
            <person name="Osipova E."/>
            <person name="Leigh N.D."/>
            <person name="Simon A."/>
            <person name="Yun M.H."/>
        </authorList>
    </citation>
    <scope>NUCLEOTIDE SEQUENCE</scope>
    <source>
        <strain evidence="2">20211129_DDA</strain>
        <tissue evidence="2">Liver</tissue>
    </source>
</reference>
<organism evidence="2 3">
    <name type="scientific">Pleurodeles waltl</name>
    <name type="common">Iberian ribbed newt</name>
    <dbReference type="NCBI Taxonomy" id="8319"/>
    <lineage>
        <taxon>Eukaryota</taxon>
        <taxon>Metazoa</taxon>
        <taxon>Chordata</taxon>
        <taxon>Craniata</taxon>
        <taxon>Vertebrata</taxon>
        <taxon>Euteleostomi</taxon>
        <taxon>Amphibia</taxon>
        <taxon>Batrachia</taxon>
        <taxon>Caudata</taxon>
        <taxon>Salamandroidea</taxon>
        <taxon>Salamandridae</taxon>
        <taxon>Pleurodelinae</taxon>
        <taxon>Pleurodeles</taxon>
    </lineage>
</organism>
<protein>
    <submittedName>
        <fullName evidence="2">Uncharacterized protein</fullName>
    </submittedName>
</protein>
<dbReference type="EMBL" id="JANPWB010000013">
    <property type="protein sequence ID" value="KAJ1109419.1"/>
    <property type="molecule type" value="Genomic_DNA"/>
</dbReference>
<keyword evidence="3" id="KW-1185">Reference proteome</keyword>